<dbReference type="PANTHER" id="PTHR43881:SF5">
    <property type="entry name" value="GAMMA-GLUTAMYLTRANSPEPTIDASE"/>
    <property type="match status" value="1"/>
</dbReference>
<reference evidence="2" key="1">
    <citation type="submission" date="2018-05" db="EMBL/GenBank/DDBJ databases">
        <authorList>
            <person name="Lanie J.A."/>
            <person name="Ng W.-L."/>
            <person name="Kazmierczak K.M."/>
            <person name="Andrzejewski T.M."/>
            <person name="Davidsen T.M."/>
            <person name="Wayne K.J."/>
            <person name="Tettelin H."/>
            <person name="Glass J.I."/>
            <person name="Rusch D."/>
            <person name="Podicherti R."/>
            <person name="Tsui H.-C.T."/>
            <person name="Winkler M.E."/>
        </authorList>
    </citation>
    <scope>NUCLEOTIDE SEQUENCE</scope>
</reference>
<gene>
    <name evidence="2" type="ORF">METZ01_LOCUS45357</name>
</gene>
<protein>
    <recommendedName>
        <fullName evidence="3">Gamma-glutamyltranspeptidase</fullName>
    </recommendedName>
</protein>
<dbReference type="InterPro" id="IPR043137">
    <property type="entry name" value="GGT_ssub_C"/>
</dbReference>
<dbReference type="Gene3D" id="1.10.246.130">
    <property type="match status" value="1"/>
</dbReference>
<evidence type="ECO:0008006" key="3">
    <source>
        <dbReference type="Google" id="ProtNLM"/>
    </source>
</evidence>
<dbReference type="Gene3D" id="3.60.20.40">
    <property type="match status" value="1"/>
</dbReference>
<feature type="region of interest" description="Disordered" evidence="1">
    <location>
        <begin position="63"/>
        <end position="86"/>
    </location>
</feature>
<dbReference type="SUPFAM" id="SSF56235">
    <property type="entry name" value="N-terminal nucleophile aminohydrolases (Ntn hydrolases)"/>
    <property type="match status" value="1"/>
</dbReference>
<dbReference type="InterPro" id="IPR052896">
    <property type="entry name" value="GGT-like_enzyme"/>
</dbReference>
<proteinExistence type="predicted"/>
<sequence>MVCTIDALASRAGVRILGSGGNAADAAIAANAVLAVTAQHMCGLGGDLLALVHRGGGPPVCLNASGRSGSGADPERLSAEGHQSMPRRGDVRVVTVPGCVDGWAALHNRFGSMPLAEVLSPAITLAEGGFEASPHLVPMAAGIRGLHGAQDFEGLVRTGQVVRRPGVARVLRALAEGGRDAVYLGAYGDELLAVGTGEFSDDDLRRPQADWVEPLGSRVWGHDVWTMPPNSQGYLTLASALIAEGLDLPREDDPLRVHLLIEAMRQAGHDRPGVLHEHADGATLLAPERLGPRRNAIDPDRRAVLGDAWHDGDTMYECVVDGDGMAVSLIQSNADGFGSHVTLPDLGIFLHNRGLGFSLEPGHPARYGPGRRPPHTLAPALVTRPDGSLRSVLGTMGGDAQPQVVLQMLVRLLVDGAPPGHVVGGGRWVLRGGGGGFDTWVDPDDVEVLLEAHTPEPWARGLTARGHRAGVAPANYGHAHCIEVVDGGLAGAADPRALIGEAAGA</sequence>
<dbReference type="PANTHER" id="PTHR43881">
    <property type="entry name" value="GAMMA-GLUTAMYLTRANSPEPTIDASE (AFU_ORTHOLOGUE AFUA_4G13580)"/>
    <property type="match status" value="1"/>
</dbReference>
<name>A0A381RUB0_9ZZZZ</name>
<evidence type="ECO:0000256" key="1">
    <source>
        <dbReference type="SAM" id="MobiDB-lite"/>
    </source>
</evidence>
<dbReference type="AlphaFoldDB" id="A0A381RUB0"/>
<dbReference type="EMBL" id="UINC01002064">
    <property type="protein sequence ID" value="SUZ92503.1"/>
    <property type="molecule type" value="Genomic_DNA"/>
</dbReference>
<organism evidence="2">
    <name type="scientific">marine metagenome</name>
    <dbReference type="NCBI Taxonomy" id="408172"/>
    <lineage>
        <taxon>unclassified sequences</taxon>
        <taxon>metagenomes</taxon>
        <taxon>ecological metagenomes</taxon>
    </lineage>
</organism>
<dbReference type="PRINTS" id="PR01210">
    <property type="entry name" value="GGTRANSPTASE"/>
</dbReference>
<dbReference type="InterPro" id="IPR029055">
    <property type="entry name" value="Ntn_hydrolases_N"/>
</dbReference>
<evidence type="ECO:0000313" key="2">
    <source>
        <dbReference type="EMBL" id="SUZ92503.1"/>
    </source>
</evidence>
<dbReference type="Pfam" id="PF01019">
    <property type="entry name" value="G_glu_transpept"/>
    <property type="match status" value="1"/>
</dbReference>
<accession>A0A381RUB0</accession>
<dbReference type="InterPro" id="IPR043138">
    <property type="entry name" value="GGT_lsub"/>
</dbReference>